<dbReference type="RefSeq" id="WP_242858956.1">
    <property type="nucleotide sequence ID" value="NZ_CZBA01000001.1"/>
</dbReference>
<organism evidence="2 3">
    <name type="scientific">Blautia obeum</name>
    <dbReference type="NCBI Taxonomy" id="40520"/>
    <lineage>
        <taxon>Bacteria</taxon>
        <taxon>Bacillati</taxon>
        <taxon>Bacillota</taxon>
        <taxon>Clostridia</taxon>
        <taxon>Lachnospirales</taxon>
        <taxon>Lachnospiraceae</taxon>
        <taxon>Blautia</taxon>
    </lineage>
</organism>
<evidence type="ECO:0000313" key="3">
    <source>
        <dbReference type="Proteomes" id="UP000095413"/>
    </source>
</evidence>
<dbReference type="InterPro" id="IPR043128">
    <property type="entry name" value="Rev_trsase/Diguanyl_cyclase"/>
</dbReference>
<sequence length="65" mass="7601">MGITNVLYNRSEFLEKAQEFLDACESSGWCIISIDIERFKLFNNWYGQEAGDILLQNIPCFVYSR</sequence>
<dbReference type="EMBL" id="CZBA01000001">
    <property type="protein sequence ID" value="CUP02872.1"/>
    <property type="molecule type" value="Genomic_DNA"/>
</dbReference>
<protein>
    <submittedName>
        <fullName evidence="2">Putative diguanylate cyclase YedQ</fullName>
    </submittedName>
</protein>
<accession>A0A174JSY5</accession>
<dbReference type="InterPro" id="IPR029787">
    <property type="entry name" value="Nucleotide_cyclase"/>
</dbReference>
<proteinExistence type="predicted"/>
<dbReference type="Proteomes" id="UP000095413">
    <property type="component" value="Unassembled WGS sequence"/>
</dbReference>
<dbReference type="Gene3D" id="3.30.70.270">
    <property type="match status" value="1"/>
</dbReference>
<reference evidence="2 3" key="1">
    <citation type="submission" date="2015-09" db="EMBL/GenBank/DDBJ databases">
        <authorList>
            <consortium name="Pathogen Informatics"/>
        </authorList>
    </citation>
    <scope>NUCLEOTIDE SEQUENCE [LARGE SCALE GENOMIC DNA]</scope>
    <source>
        <strain evidence="2 3">2789STDY5834921</strain>
    </source>
</reference>
<dbReference type="InterPro" id="IPR000160">
    <property type="entry name" value="GGDEF_dom"/>
</dbReference>
<evidence type="ECO:0000313" key="2">
    <source>
        <dbReference type="EMBL" id="CUP02872.1"/>
    </source>
</evidence>
<dbReference type="SUPFAM" id="SSF55073">
    <property type="entry name" value="Nucleotide cyclase"/>
    <property type="match status" value="1"/>
</dbReference>
<feature type="domain" description="GGDEF" evidence="1">
    <location>
        <begin position="7"/>
        <end position="58"/>
    </location>
</feature>
<evidence type="ECO:0000259" key="1">
    <source>
        <dbReference type="Pfam" id="PF00990"/>
    </source>
</evidence>
<dbReference type="Pfam" id="PF00990">
    <property type="entry name" value="GGDEF"/>
    <property type="match status" value="1"/>
</dbReference>
<name>A0A174JSY5_9FIRM</name>
<dbReference type="AlphaFoldDB" id="A0A174JSY5"/>
<gene>
    <name evidence="2" type="ORF">ERS852533_00036</name>
</gene>